<dbReference type="Pfam" id="PF20431">
    <property type="entry name" value="E_motif"/>
    <property type="match status" value="1"/>
</dbReference>
<evidence type="ECO:0000256" key="1">
    <source>
        <dbReference type="ARBA" id="ARBA00022737"/>
    </source>
</evidence>
<dbReference type="GO" id="GO:0009451">
    <property type="term" value="P:RNA modification"/>
    <property type="evidence" value="ECO:0007669"/>
    <property type="project" value="InterPro"/>
</dbReference>
<dbReference type="InterPro" id="IPR046960">
    <property type="entry name" value="PPR_At4g14850-like_plant"/>
</dbReference>
<dbReference type="InterPro" id="IPR011990">
    <property type="entry name" value="TPR-like_helical_dom_sf"/>
</dbReference>
<protein>
    <submittedName>
        <fullName evidence="3">E motif</fullName>
    </submittedName>
</protein>
<gene>
    <name evidence="3" type="ORF">RJ641_008901</name>
</gene>
<dbReference type="NCBIfam" id="TIGR00756">
    <property type="entry name" value="PPR"/>
    <property type="match status" value="2"/>
</dbReference>
<dbReference type="InterPro" id="IPR002885">
    <property type="entry name" value="PPR_rpt"/>
</dbReference>
<organism evidence="3 4">
    <name type="scientific">Dillenia turbinata</name>
    <dbReference type="NCBI Taxonomy" id="194707"/>
    <lineage>
        <taxon>Eukaryota</taxon>
        <taxon>Viridiplantae</taxon>
        <taxon>Streptophyta</taxon>
        <taxon>Embryophyta</taxon>
        <taxon>Tracheophyta</taxon>
        <taxon>Spermatophyta</taxon>
        <taxon>Magnoliopsida</taxon>
        <taxon>eudicotyledons</taxon>
        <taxon>Gunneridae</taxon>
        <taxon>Pentapetalae</taxon>
        <taxon>Dilleniales</taxon>
        <taxon>Dilleniaceae</taxon>
        <taxon>Dillenia</taxon>
    </lineage>
</organism>
<dbReference type="InterPro" id="IPR046848">
    <property type="entry name" value="E_motif"/>
</dbReference>
<sequence>MPERDVVANNAMISALSKYHLVEQAPCLFDSLLHRNSATWNSMISCYCNSGDVKSARLVFGQNPIKDVVSWNAMIDGAIFTFRAMQAESVKTMEVTMIGLLSAYAHLGALEMGKWVHAFIKRKSLKIDVVVDNALIDMYCKCGSIDIALDVFHGFPEKNIFCWNSMMVGCSHSGLVPADRKYFSQMVRNNRVEPGIEHYGCMTDLLGRAGLLKEALELVRSMPMKPNSVLDPADGENYVFLSNLYATMSHWTDVEKCRKLMTERGVLKTPGCSSIEVDFVVHEFVVKDISHPQYPWMAAFLDEMERNSKGMGMRRTHP</sequence>
<dbReference type="PANTHER" id="PTHR47926">
    <property type="entry name" value="PENTATRICOPEPTIDE REPEAT-CONTAINING PROTEIN"/>
    <property type="match status" value="1"/>
</dbReference>
<dbReference type="AlphaFoldDB" id="A0AAN8Z6Z5"/>
<dbReference type="GO" id="GO:0003723">
    <property type="term" value="F:RNA binding"/>
    <property type="evidence" value="ECO:0007669"/>
    <property type="project" value="InterPro"/>
</dbReference>
<dbReference type="PROSITE" id="PS51375">
    <property type="entry name" value="PPR"/>
    <property type="match status" value="2"/>
</dbReference>
<dbReference type="Gene3D" id="1.25.40.10">
    <property type="entry name" value="Tetratricopeptide repeat domain"/>
    <property type="match status" value="2"/>
</dbReference>
<comment type="caution">
    <text evidence="3">The sequence shown here is derived from an EMBL/GenBank/DDBJ whole genome shotgun (WGS) entry which is preliminary data.</text>
</comment>
<evidence type="ECO:0000256" key="2">
    <source>
        <dbReference type="PROSITE-ProRule" id="PRU00708"/>
    </source>
</evidence>
<feature type="repeat" description="PPR" evidence="2">
    <location>
        <begin position="128"/>
        <end position="162"/>
    </location>
</feature>
<evidence type="ECO:0000313" key="3">
    <source>
        <dbReference type="EMBL" id="KAK6927182.1"/>
    </source>
</evidence>
<accession>A0AAN8Z6Z5</accession>
<proteinExistence type="predicted"/>
<feature type="repeat" description="PPR" evidence="2">
    <location>
        <begin position="36"/>
        <end position="70"/>
    </location>
</feature>
<dbReference type="Pfam" id="PF01535">
    <property type="entry name" value="PPR"/>
    <property type="match status" value="4"/>
</dbReference>
<keyword evidence="4" id="KW-1185">Reference proteome</keyword>
<evidence type="ECO:0000313" key="4">
    <source>
        <dbReference type="Proteomes" id="UP001370490"/>
    </source>
</evidence>
<name>A0AAN8Z6Z5_9MAGN</name>
<keyword evidence="1" id="KW-0677">Repeat</keyword>
<reference evidence="3 4" key="1">
    <citation type="submission" date="2023-12" db="EMBL/GenBank/DDBJ databases">
        <title>A high-quality genome assembly for Dillenia turbinata (Dilleniales).</title>
        <authorList>
            <person name="Chanderbali A."/>
        </authorList>
    </citation>
    <scope>NUCLEOTIDE SEQUENCE [LARGE SCALE GENOMIC DNA]</scope>
    <source>
        <strain evidence="3">LSX21</strain>
        <tissue evidence="3">Leaf</tissue>
    </source>
</reference>
<dbReference type="EMBL" id="JBAMMX010000015">
    <property type="protein sequence ID" value="KAK6927182.1"/>
    <property type="molecule type" value="Genomic_DNA"/>
</dbReference>
<dbReference type="PANTHER" id="PTHR47926:SF430">
    <property type="entry name" value="PENTATRICOPEPTIDE REPEAT-CONTAINING PROTEIN"/>
    <property type="match status" value="1"/>
</dbReference>
<dbReference type="Proteomes" id="UP001370490">
    <property type="component" value="Unassembled WGS sequence"/>
</dbReference>